<evidence type="ECO:0000256" key="1">
    <source>
        <dbReference type="SAM" id="MobiDB-lite"/>
    </source>
</evidence>
<dbReference type="EnsemblMetazoa" id="CLYHEMT008734.1">
    <property type="protein sequence ID" value="CLYHEMP008734.1"/>
    <property type="gene ID" value="CLYHEMG008734"/>
</dbReference>
<name>A0A7M5UBY2_9CNID</name>
<feature type="compositionally biased region" description="Low complexity" evidence="1">
    <location>
        <begin position="87"/>
        <end position="103"/>
    </location>
</feature>
<sequence length="175" mass="20379">MEVDEEEMSAEQFHSLYQRYLQLQQERAKVDNNPFIRPQKRKSMMERIEHEYNITMNGNPIPPPNNPSNSPPKKPFNLPPKNPFNSPPNNQFNSPLNNLFKSPPNNPFNSPPQDSQKTSIFPALFTTTDNAPQTIQQAMDYFNRSEENIPFASKERRGRFKSFGRIFMTDSFIPQ</sequence>
<evidence type="ECO:0000313" key="3">
    <source>
        <dbReference type="Proteomes" id="UP000594262"/>
    </source>
</evidence>
<protein>
    <submittedName>
        <fullName evidence="2">Uncharacterized protein</fullName>
    </submittedName>
</protein>
<evidence type="ECO:0000313" key="2">
    <source>
        <dbReference type="EnsemblMetazoa" id="CLYHEMP008734.1"/>
    </source>
</evidence>
<accession>A0A7M5UBY2</accession>
<proteinExistence type="predicted"/>
<organism evidence="2 3">
    <name type="scientific">Clytia hemisphaerica</name>
    <dbReference type="NCBI Taxonomy" id="252671"/>
    <lineage>
        <taxon>Eukaryota</taxon>
        <taxon>Metazoa</taxon>
        <taxon>Cnidaria</taxon>
        <taxon>Hydrozoa</taxon>
        <taxon>Hydroidolina</taxon>
        <taxon>Leptothecata</taxon>
        <taxon>Obeliida</taxon>
        <taxon>Clytiidae</taxon>
        <taxon>Clytia</taxon>
    </lineage>
</organism>
<reference evidence="2" key="1">
    <citation type="submission" date="2021-01" db="UniProtKB">
        <authorList>
            <consortium name="EnsemblMetazoa"/>
        </authorList>
    </citation>
    <scope>IDENTIFICATION</scope>
</reference>
<dbReference type="AlphaFoldDB" id="A0A7M5UBY2"/>
<feature type="region of interest" description="Disordered" evidence="1">
    <location>
        <begin position="52"/>
        <end position="117"/>
    </location>
</feature>
<dbReference type="Proteomes" id="UP000594262">
    <property type="component" value="Unplaced"/>
</dbReference>
<keyword evidence="3" id="KW-1185">Reference proteome</keyword>
<feature type="compositionally biased region" description="Pro residues" evidence="1">
    <location>
        <begin position="60"/>
        <end position="86"/>
    </location>
</feature>